<dbReference type="EMBL" id="VOAP01000027">
    <property type="protein sequence ID" value="TWO18550.1"/>
    <property type="molecule type" value="Genomic_DNA"/>
</dbReference>
<evidence type="ECO:0000313" key="3">
    <source>
        <dbReference type="Proteomes" id="UP000321812"/>
    </source>
</evidence>
<feature type="domain" description="HNH nuclease" evidence="1">
    <location>
        <begin position="187"/>
        <end position="240"/>
    </location>
</feature>
<keyword evidence="2" id="KW-0540">Nuclease</keyword>
<gene>
    <name evidence="2" type="ORF">YZ82_08050</name>
</gene>
<dbReference type="RefSeq" id="WP_147497570.1">
    <property type="nucleotide sequence ID" value="NZ_VOAP01000027.1"/>
</dbReference>
<evidence type="ECO:0000313" key="2">
    <source>
        <dbReference type="EMBL" id="TWO18550.1"/>
    </source>
</evidence>
<dbReference type="GO" id="GO:0003676">
    <property type="term" value="F:nucleic acid binding"/>
    <property type="evidence" value="ECO:0007669"/>
    <property type="project" value="InterPro"/>
</dbReference>
<dbReference type="AlphaFoldDB" id="A0A562X8S1"/>
<keyword evidence="2" id="KW-0378">Hydrolase</keyword>
<dbReference type="GO" id="GO:0008270">
    <property type="term" value="F:zinc ion binding"/>
    <property type="evidence" value="ECO:0007669"/>
    <property type="project" value="InterPro"/>
</dbReference>
<reference evidence="2 3" key="1">
    <citation type="submission" date="2019-07" db="EMBL/GenBank/DDBJ databases">
        <title>Rapid identification of Enteric Bacteria from Whole Genome Sequences (WGS) using Average Nucleotide Identity (ANI).</title>
        <authorList>
            <person name="Lane C."/>
        </authorList>
    </citation>
    <scope>NUCLEOTIDE SEQUENCE [LARGE SCALE GENOMIC DNA]</scope>
    <source>
        <strain evidence="2 3">D2411</strain>
    </source>
</reference>
<dbReference type="SMART" id="SM00507">
    <property type="entry name" value="HNHc"/>
    <property type="match status" value="1"/>
</dbReference>
<dbReference type="Proteomes" id="UP000321812">
    <property type="component" value="Unassembled WGS sequence"/>
</dbReference>
<evidence type="ECO:0000259" key="1">
    <source>
        <dbReference type="SMART" id="SM00507"/>
    </source>
</evidence>
<sequence>MNVDEILEPLIRLRKSMGAKLIDINSTYEHNEITATELEVLSQDGIDIDLNQISIYSDKTFVYKGVRVILYIRDVKKYNESWSLPKFHICNCATYQNMVANGRKYRYVASSRDDGVFVVNKCENSSIWQKSNERLDICKNCLKELGWQGAFSLKIFFERYPRNLLSGLGHLIDKIAPLNEYTPEWAQISARLRARANYICEGCGGDFSLTPYLLHVHHKNGLKYDNRISNLALLCVNCHANEPYHEHMK</sequence>
<dbReference type="Pfam" id="PF01844">
    <property type="entry name" value="HNH"/>
    <property type="match status" value="1"/>
</dbReference>
<name>A0A562X8S1_CAMHY</name>
<accession>A0A562X8S1</accession>
<dbReference type="InterPro" id="IPR002711">
    <property type="entry name" value="HNH"/>
</dbReference>
<proteinExistence type="predicted"/>
<dbReference type="GO" id="GO:0004519">
    <property type="term" value="F:endonuclease activity"/>
    <property type="evidence" value="ECO:0007669"/>
    <property type="project" value="UniProtKB-KW"/>
</dbReference>
<dbReference type="CDD" id="cd00085">
    <property type="entry name" value="HNHc"/>
    <property type="match status" value="1"/>
</dbReference>
<comment type="caution">
    <text evidence="2">The sequence shown here is derived from an EMBL/GenBank/DDBJ whole genome shotgun (WGS) entry which is preliminary data.</text>
</comment>
<protein>
    <submittedName>
        <fullName evidence="2">HNH endonuclease</fullName>
    </submittedName>
</protein>
<keyword evidence="2" id="KW-0255">Endonuclease</keyword>
<dbReference type="InterPro" id="IPR003615">
    <property type="entry name" value="HNH_nuc"/>
</dbReference>
<organism evidence="2 3">
    <name type="scientific">Campylobacter hyointestinalis</name>
    <dbReference type="NCBI Taxonomy" id="198"/>
    <lineage>
        <taxon>Bacteria</taxon>
        <taxon>Pseudomonadati</taxon>
        <taxon>Campylobacterota</taxon>
        <taxon>Epsilonproteobacteria</taxon>
        <taxon>Campylobacterales</taxon>
        <taxon>Campylobacteraceae</taxon>
        <taxon>Campylobacter</taxon>
    </lineage>
</organism>